<dbReference type="PROSITE" id="PS51257">
    <property type="entry name" value="PROKAR_LIPOPROTEIN"/>
    <property type="match status" value="1"/>
</dbReference>
<feature type="chain" id="PRO_5032827039" evidence="1">
    <location>
        <begin position="21"/>
        <end position="324"/>
    </location>
</feature>
<protein>
    <submittedName>
        <fullName evidence="3">Lysophospholipase</fullName>
    </submittedName>
</protein>
<keyword evidence="1" id="KW-0732">Signal</keyword>
<evidence type="ECO:0000313" key="3">
    <source>
        <dbReference type="EMBL" id="QPC41919.1"/>
    </source>
</evidence>
<dbReference type="InterPro" id="IPR029058">
    <property type="entry name" value="AB_hydrolase_fold"/>
</dbReference>
<accession>A0A7S8C216</accession>
<proteinExistence type="predicted"/>
<dbReference type="RefSeq" id="WP_213163146.1">
    <property type="nucleotide sequence ID" value="NZ_CP058214.1"/>
</dbReference>
<dbReference type="EMBL" id="CP058214">
    <property type="protein sequence ID" value="QPC41919.1"/>
    <property type="molecule type" value="Genomic_DNA"/>
</dbReference>
<feature type="domain" description="Serine aminopeptidase S33" evidence="2">
    <location>
        <begin position="61"/>
        <end position="293"/>
    </location>
</feature>
<dbReference type="Proteomes" id="UP000593594">
    <property type="component" value="Chromosome"/>
</dbReference>
<sequence length="324" mass="35821">MRRLASLAGPAVVLCLALLAACTPRFQDLGPASSARPQLGEREVMMDDGTSLPVEVWRAARPRAVVVAVHGFNGYSEDFALPGPWLARHGLTVYTYDQRGFGRTPQRGLWPGTERMVADLKTMVALARARNPGRPVYVLGISMGGAVAMAAMADGLKPDGAILVAPAVWGWETMNPVYTSTLWLAAHTVPWLELTGEGVEVWPSDNIDMLRAYARDPLNMKATRVDTLYGLVSLMDDAYLAADRFDVPVLYLYGEHDELVPETPTRETMERISAPKRTVIYENGWHMLLRDKQRERVYRDVLAWIRDRGASLPSGEEVAAASDR</sequence>
<dbReference type="Pfam" id="PF12146">
    <property type="entry name" value="Hydrolase_4"/>
    <property type="match status" value="1"/>
</dbReference>
<organism evidence="3 4">
    <name type="scientific">Kaustia mangrovi</name>
    <dbReference type="NCBI Taxonomy" id="2593653"/>
    <lineage>
        <taxon>Bacteria</taxon>
        <taxon>Pseudomonadati</taxon>
        <taxon>Pseudomonadota</taxon>
        <taxon>Alphaproteobacteria</taxon>
        <taxon>Hyphomicrobiales</taxon>
        <taxon>Parvibaculaceae</taxon>
        <taxon>Kaustia</taxon>
    </lineage>
</organism>
<dbReference type="Gene3D" id="3.40.50.1820">
    <property type="entry name" value="alpha/beta hydrolase"/>
    <property type="match status" value="1"/>
</dbReference>
<dbReference type="PRINTS" id="PR00111">
    <property type="entry name" value="ABHYDROLASE"/>
</dbReference>
<evidence type="ECO:0000259" key="2">
    <source>
        <dbReference type="Pfam" id="PF12146"/>
    </source>
</evidence>
<dbReference type="InterPro" id="IPR051044">
    <property type="entry name" value="MAG_DAG_Lipase"/>
</dbReference>
<evidence type="ECO:0000313" key="4">
    <source>
        <dbReference type="Proteomes" id="UP000593594"/>
    </source>
</evidence>
<name>A0A7S8C216_9HYPH</name>
<feature type="signal peptide" evidence="1">
    <location>
        <begin position="1"/>
        <end position="20"/>
    </location>
</feature>
<reference evidence="3 4" key="1">
    <citation type="submission" date="2020-06" db="EMBL/GenBank/DDBJ databases">
        <title>Genome sequence of 2 isolates from Red Sea Mangroves.</title>
        <authorList>
            <person name="Sefrji F."/>
            <person name="Michoud G."/>
            <person name="Merlino G."/>
            <person name="Daffonchio D."/>
        </authorList>
    </citation>
    <scope>NUCLEOTIDE SEQUENCE [LARGE SCALE GENOMIC DNA]</scope>
    <source>
        <strain evidence="3 4">R1DC25</strain>
    </source>
</reference>
<keyword evidence="4" id="KW-1185">Reference proteome</keyword>
<gene>
    <name evidence="3" type="ORF">HW532_03815</name>
</gene>
<dbReference type="AlphaFoldDB" id="A0A7S8C216"/>
<dbReference type="SUPFAM" id="SSF53474">
    <property type="entry name" value="alpha/beta-Hydrolases"/>
    <property type="match status" value="1"/>
</dbReference>
<dbReference type="PANTHER" id="PTHR11614">
    <property type="entry name" value="PHOSPHOLIPASE-RELATED"/>
    <property type="match status" value="1"/>
</dbReference>
<evidence type="ECO:0000256" key="1">
    <source>
        <dbReference type="SAM" id="SignalP"/>
    </source>
</evidence>
<dbReference type="InterPro" id="IPR000073">
    <property type="entry name" value="AB_hydrolase_1"/>
</dbReference>
<dbReference type="InterPro" id="IPR022742">
    <property type="entry name" value="Hydrolase_4"/>
</dbReference>
<dbReference type="KEGG" id="kmn:HW532_03815"/>